<dbReference type="GO" id="GO:0016740">
    <property type="term" value="F:transferase activity"/>
    <property type="evidence" value="ECO:0007669"/>
    <property type="project" value="UniProtKB-KW"/>
</dbReference>
<dbReference type="CDD" id="cd06532">
    <property type="entry name" value="Glyco_transf_25"/>
    <property type="match status" value="1"/>
</dbReference>
<protein>
    <recommendedName>
        <fullName evidence="6">Glycosyl transferase family 25 domain-containing protein</fullName>
    </recommendedName>
</protein>
<evidence type="ECO:0000256" key="1">
    <source>
        <dbReference type="ARBA" id="ARBA00006721"/>
    </source>
</evidence>
<dbReference type="OrthoDB" id="47375at2759"/>
<keyword evidence="5" id="KW-0732">Signal</keyword>
<dbReference type="RefSeq" id="XP_045953814.1">
    <property type="nucleotide sequence ID" value="XM_046108217.1"/>
</dbReference>
<evidence type="ECO:0000256" key="2">
    <source>
        <dbReference type="ARBA" id="ARBA00022676"/>
    </source>
</evidence>
<dbReference type="EMBL" id="JAGPXC010000009">
    <property type="protein sequence ID" value="KAH6647300.1"/>
    <property type="molecule type" value="Genomic_DNA"/>
</dbReference>
<dbReference type="Proteomes" id="UP000758603">
    <property type="component" value="Unassembled WGS sequence"/>
</dbReference>
<sequence>MAPQTWRWRLSMPTTLAISGSLILILILLSTSWSSSASGQITKIANNFGHGDTAAADSSQQSSSHLIDDVYNSTLGFEKIFVVGLPTRTDRRDSMILAAALSNIEIEFIDGLLGETVPDKAIPAGPEYTRLPEPVIGSWRGHMNAIQEIVKRNLTSALIIEDDADWDISIKDQMRDLALASHALTQPLEGSGKYADPTYPHPQENQLEMVHNIPFKKRQPTEPPKVSPYGDHWNLMWTGHCGMHFPWSKLAPRARVVQNDVTVPQHRYIEGAPDLKEQYPEHARVYHHVQEGICSLGYAVTQNTARQMVYEMGMKPFNTAFDILLLWFCDGAEKEGRSYHDCLSMQPSLFQHHRPAGSRAAESDISPHGDGYVNEAHTTVVRHSVRMNAEEIMRGGTNFKDQYPDVD</sequence>
<dbReference type="AlphaFoldDB" id="A0A9P8UD80"/>
<feature type="chain" id="PRO_5040478997" description="Glycosyl transferase family 25 domain-containing protein" evidence="5">
    <location>
        <begin position="38"/>
        <end position="407"/>
    </location>
</feature>
<keyword evidence="8" id="KW-1185">Reference proteome</keyword>
<evidence type="ECO:0000259" key="6">
    <source>
        <dbReference type="Pfam" id="PF01755"/>
    </source>
</evidence>
<evidence type="ECO:0000256" key="3">
    <source>
        <dbReference type="ARBA" id="ARBA00022679"/>
    </source>
</evidence>
<keyword evidence="3" id="KW-0808">Transferase</keyword>
<name>A0A9P8UD80_9PEZI</name>
<proteinExistence type="inferred from homology"/>
<dbReference type="InterPro" id="IPR050757">
    <property type="entry name" value="Collagen_mod_GT25"/>
</dbReference>
<reference evidence="7" key="1">
    <citation type="journal article" date="2021" name="Nat. Commun.">
        <title>Genetic determinants of endophytism in the Arabidopsis root mycobiome.</title>
        <authorList>
            <person name="Mesny F."/>
            <person name="Miyauchi S."/>
            <person name="Thiergart T."/>
            <person name="Pickel B."/>
            <person name="Atanasova L."/>
            <person name="Karlsson M."/>
            <person name="Huettel B."/>
            <person name="Barry K.W."/>
            <person name="Haridas S."/>
            <person name="Chen C."/>
            <person name="Bauer D."/>
            <person name="Andreopoulos W."/>
            <person name="Pangilinan J."/>
            <person name="LaButti K."/>
            <person name="Riley R."/>
            <person name="Lipzen A."/>
            <person name="Clum A."/>
            <person name="Drula E."/>
            <person name="Henrissat B."/>
            <person name="Kohler A."/>
            <person name="Grigoriev I.V."/>
            <person name="Martin F.M."/>
            <person name="Hacquard S."/>
        </authorList>
    </citation>
    <scope>NUCLEOTIDE SEQUENCE</scope>
    <source>
        <strain evidence="7">MPI-SDFR-AT-0073</strain>
    </source>
</reference>
<feature type="domain" description="Glycosyl transferase family 25" evidence="6">
    <location>
        <begin position="78"/>
        <end position="322"/>
    </location>
</feature>
<evidence type="ECO:0000313" key="8">
    <source>
        <dbReference type="Proteomes" id="UP000758603"/>
    </source>
</evidence>
<evidence type="ECO:0000256" key="4">
    <source>
        <dbReference type="SAM" id="MobiDB-lite"/>
    </source>
</evidence>
<accession>A0A9P8UD80</accession>
<dbReference type="PANTHER" id="PTHR10730">
    <property type="entry name" value="PROCOLLAGEN-LYSINE,2-OXOGLUTARATE 5-DIOXYGENASE/GLYCOSYLTRANSFERASE 25 FAMILY MEMBER"/>
    <property type="match status" value="1"/>
</dbReference>
<dbReference type="Pfam" id="PF01755">
    <property type="entry name" value="Glyco_transf_25"/>
    <property type="match status" value="1"/>
</dbReference>
<evidence type="ECO:0000313" key="7">
    <source>
        <dbReference type="EMBL" id="KAH6647300.1"/>
    </source>
</evidence>
<dbReference type="GeneID" id="70137108"/>
<feature type="region of interest" description="Disordered" evidence="4">
    <location>
        <begin position="353"/>
        <end position="372"/>
    </location>
</feature>
<organism evidence="7 8">
    <name type="scientific">Truncatella angustata</name>
    <dbReference type="NCBI Taxonomy" id="152316"/>
    <lineage>
        <taxon>Eukaryota</taxon>
        <taxon>Fungi</taxon>
        <taxon>Dikarya</taxon>
        <taxon>Ascomycota</taxon>
        <taxon>Pezizomycotina</taxon>
        <taxon>Sordariomycetes</taxon>
        <taxon>Xylariomycetidae</taxon>
        <taxon>Amphisphaeriales</taxon>
        <taxon>Sporocadaceae</taxon>
        <taxon>Truncatella</taxon>
    </lineage>
</organism>
<comment type="caution">
    <text evidence="7">The sequence shown here is derived from an EMBL/GenBank/DDBJ whole genome shotgun (WGS) entry which is preliminary data.</text>
</comment>
<dbReference type="InterPro" id="IPR002654">
    <property type="entry name" value="Glyco_trans_25"/>
</dbReference>
<gene>
    <name evidence="7" type="ORF">BKA67DRAFT_663633</name>
</gene>
<feature type="signal peptide" evidence="5">
    <location>
        <begin position="1"/>
        <end position="37"/>
    </location>
</feature>
<keyword evidence="2" id="KW-0328">Glycosyltransferase</keyword>
<comment type="similarity">
    <text evidence="1">Belongs to the glycosyltransferase 25 family.</text>
</comment>
<dbReference type="PANTHER" id="PTHR10730:SF53">
    <property type="entry name" value="GLYCOSYLTRANSFERASE 25 FAMILY MEMBER"/>
    <property type="match status" value="1"/>
</dbReference>
<evidence type="ECO:0000256" key="5">
    <source>
        <dbReference type="SAM" id="SignalP"/>
    </source>
</evidence>